<comment type="caution">
    <text evidence="1">The sequence shown here is derived from an EMBL/GenBank/DDBJ whole genome shotgun (WGS) entry which is preliminary data.</text>
</comment>
<keyword evidence="2" id="KW-1185">Reference proteome</keyword>
<sequence>MRRKPGRPPRPTTAPVTWSVRGVTRETRATLEQAAARSGKTLGQYLNEDIRAFAAQQLRHRTVPPTDLQDQVNYLRQLVENLAAMLAAHPPRE</sequence>
<accession>A0A3R9MNF2</accession>
<protein>
    <recommendedName>
        <fullName evidence="3">Mobilization protein</fullName>
    </recommendedName>
</protein>
<name>A0A3R9MNF2_9BACT</name>
<dbReference type="Proteomes" id="UP000280066">
    <property type="component" value="Unassembled WGS sequence"/>
</dbReference>
<dbReference type="AlphaFoldDB" id="A0A3R9MNF2"/>
<proteinExistence type="predicted"/>
<evidence type="ECO:0000313" key="1">
    <source>
        <dbReference type="EMBL" id="RSK36338.1"/>
    </source>
</evidence>
<dbReference type="OrthoDB" id="962852at2"/>
<reference evidence="1 2" key="1">
    <citation type="submission" date="2018-12" db="EMBL/GenBank/DDBJ databases">
        <authorList>
            <person name="Feng G."/>
            <person name="Zhu H."/>
        </authorList>
    </citation>
    <scope>NUCLEOTIDE SEQUENCE [LARGE SCALE GENOMIC DNA]</scope>
    <source>
        <strain evidence="1 2">9PBR-2</strain>
    </source>
</reference>
<evidence type="ECO:0008006" key="3">
    <source>
        <dbReference type="Google" id="ProtNLM"/>
    </source>
</evidence>
<evidence type="ECO:0000313" key="2">
    <source>
        <dbReference type="Proteomes" id="UP000280066"/>
    </source>
</evidence>
<dbReference type="EMBL" id="RWIS01000002">
    <property type="protein sequence ID" value="RSK36338.1"/>
    <property type="molecule type" value="Genomic_DNA"/>
</dbReference>
<organism evidence="1 2">
    <name type="scientific">Hymenobacter metallilatus</name>
    <dbReference type="NCBI Taxonomy" id="2493666"/>
    <lineage>
        <taxon>Bacteria</taxon>
        <taxon>Pseudomonadati</taxon>
        <taxon>Bacteroidota</taxon>
        <taxon>Cytophagia</taxon>
        <taxon>Cytophagales</taxon>
        <taxon>Hymenobacteraceae</taxon>
        <taxon>Hymenobacter</taxon>
    </lineage>
</organism>
<gene>
    <name evidence="1" type="ORF">EI290_04250</name>
</gene>